<dbReference type="EMBL" id="JPRJ01000007">
    <property type="protein sequence ID" value="KFF29396.1"/>
    <property type="molecule type" value="Genomic_DNA"/>
</dbReference>
<dbReference type="STRING" id="558152.IQ37_06245"/>
<protein>
    <recommendedName>
        <fullName evidence="4">T9SS C-terminal target domain-containing protein</fullName>
    </recommendedName>
</protein>
<evidence type="ECO:0000313" key="3">
    <source>
        <dbReference type="Proteomes" id="UP000028709"/>
    </source>
</evidence>
<sequence length="212" mass="21764">MKKKLLLATALVSFAALSQAQQKGVGINTTTPAATLDVVADTANNRMPDAVLVPRMTVDQLAAKDGAYAAAQNGALVFVTSGRGSGGKTGNVTGAGFYYYDDSTSKWAAVGGGTAPNPAMNITAEQTSSYTATVTDDIILLNITSAGNTLTLPTSGIPVGKKYYVTNRGGNSMDVSPLPREEGTQNIPGQQGLIFMYLGGSGNGSWSIISGF</sequence>
<organism evidence="2 3">
    <name type="scientific">Chryseobacterium piperi</name>
    <dbReference type="NCBI Taxonomy" id="558152"/>
    <lineage>
        <taxon>Bacteria</taxon>
        <taxon>Pseudomonadati</taxon>
        <taxon>Bacteroidota</taxon>
        <taxon>Flavobacteriia</taxon>
        <taxon>Flavobacteriales</taxon>
        <taxon>Weeksellaceae</taxon>
        <taxon>Chryseobacterium group</taxon>
        <taxon>Chryseobacterium</taxon>
    </lineage>
</organism>
<accession>A0A086BKD2</accession>
<dbReference type="OrthoDB" id="1272450at2"/>
<reference evidence="2 3" key="1">
    <citation type="submission" date="2014-07" db="EMBL/GenBank/DDBJ databases">
        <title>Genome of Chryseobacterium piperi CTM.</title>
        <authorList>
            <person name="Pipes S.E."/>
            <person name="Stropko S.J."/>
            <person name="Newman J.D."/>
        </authorList>
    </citation>
    <scope>NUCLEOTIDE SEQUENCE [LARGE SCALE GENOMIC DNA]</scope>
    <source>
        <strain evidence="2 3">CTM</strain>
    </source>
</reference>
<dbReference type="RefSeq" id="WP_034682617.1">
    <property type="nucleotide sequence ID" value="NZ_CP023049.2"/>
</dbReference>
<name>A0A086BKD2_9FLAO</name>
<dbReference type="eggNOG" id="ENOG50338F5">
    <property type="taxonomic scope" value="Bacteria"/>
</dbReference>
<keyword evidence="3" id="KW-1185">Reference proteome</keyword>
<comment type="caution">
    <text evidence="2">The sequence shown here is derived from an EMBL/GenBank/DDBJ whole genome shotgun (WGS) entry which is preliminary data.</text>
</comment>
<proteinExistence type="predicted"/>
<dbReference type="Proteomes" id="UP000028709">
    <property type="component" value="Unassembled WGS sequence"/>
</dbReference>
<dbReference type="KEGG" id="cpip:CJF12_19120"/>
<keyword evidence="1" id="KW-0732">Signal</keyword>
<evidence type="ECO:0000313" key="2">
    <source>
        <dbReference type="EMBL" id="KFF29396.1"/>
    </source>
</evidence>
<dbReference type="AlphaFoldDB" id="A0A086BKD2"/>
<feature type="chain" id="PRO_5001804388" description="T9SS C-terminal target domain-containing protein" evidence="1">
    <location>
        <begin position="21"/>
        <end position="212"/>
    </location>
</feature>
<evidence type="ECO:0000256" key="1">
    <source>
        <dbReference type="SAM" id="SignalP"/>
    </source>
</evidence>
<feature type="signal peptide" evidence="1">
    <location>
        <begin position="1"/>
        <end position="20"/>
    </location>
</feature>
<evidence type="ECO:0008006" key="4">
    <source>
        <dbReference type="Google" id="ProtNLM"/>
    </source>
</evidence>
<gene>
    <name evidence="2" type="ORF">IQ37_06245</name>
</gene>